<dbReference type="PROSITE" id="PS51195">
    <property type="entry name" value="Q_MOTIF"/>
    <property type="match status" value="1"/>
</dbReference>
<dbReference type="AlphaFoldDB" id="A0A0K9PID9"/>
<dbReference type="PANTHER" id="PTHR47959">
    <property type="entry name" value="ATP-DEPENDENT RNA HELICASE RHLE-RELATED"/>
    <property type="match status" value="1"/>
</dbReference>
<evidence type="ECO:0000256" key="2">
    <source>
        <dbReference type="ARBA" id="ARBA00022801"/>
    </source>
</evidence>
<dbReference type="GO" id="GO:0005524">
    <property type="term" value="F:ATP binding"/>
    <property type="evidence" value="ECO:0007669"/>
    <property type="project" value="UniProtKB-KW"/>
</dbReference>
<dbReference type="CDD" id="cd17955">
    <property type="entry name" value="DEADc_DDX49"/>
    <property type="match status" value="1"/>
</dbReference>
<dbReference type="OrthoDB" id="10261904at2759"/>
<evidence type="ECO:0000256" key="1">
    <source>
        <dbReference type="ARBA" id="ARBA00022741"/>
    </source>
</evidence>
<dbReference type="InterPro" id="IPR001650">
    <property type="entry name" value="Helicase_C-like"/>
</dbReference>
<dbReference type="GO" id="GO:0003676">
    <property type="term" value="F:nucleic acid binding"/>
    <property type="evidence" value="ECO:0007669"/>
    <property type="project" value="InterPro"/>
</dbReference>
<dbReference type="Gene3D" id="3.40.50.300">
    <property type="entry name" value="P-loop containing nucleotide triphosphate hydrolases"/>
    <property type="match status" value="2"/>
</dbReference>
<dbReference type="STRING" id="29655.A0A0K9PID9"/>
<proteinExistence type="inferred from homology"/>
<dbReference type="PROSITE" id="PS51194">
    <property type="entry name" value="HELICASE_CTER"/>
    <property type="match status" value="1"/>
</dbReference>
<dbReference type="EMBL" id="LFYR01000864">
    <property type="protein sequence ID" value="KMZ68007.1"/>
    <property type="molecule type" value="Genomic_DNA"/>
</dbReference>
<evidence type="ECO:0000259" key="8">
    <source>
        <dbReference type="PROSITE" id="PS51194"/>
    </source>
</evidence>
<evidence type="ECO:0000256" key="3">
    <source>
        <dbReference type="ARBA" id="ARBA00022806"/>
    </source>
</evidence>
<sequence length="486" mass="53958">MENETLADPPAFRLFSSSKTSVSSNLTPVAVDLPSIPTPVTSERRNPIAEAHTTFAGLGLSKWATEVCKELGLKRPTPVQTHCIPRILAGEDVMGIAQTGSGKTAAFALPILQKLEKDPFGVFALVITPTRELASQLAEQFRALGSSLPVKCAVIVGGMDTTTQAKALMDRPHVVVATPGRITSLLQNDPDLPDIFARTKYLVLDEADKVLDVGFQDELRVIFRCLPKDRQTLLFSATKTSDLETLLQLSSNASYFYEAYDGIKTVDSLKQQYIFVNKTVKYVYLLHILSKLEDMGIRSVIVFVATCRTCQFLSLLLEELGVNAVGLHSHKPQLLRLASLNRFKSGKSPILLATDVASRGLDIQTVDLVINYDIPRDPFDYVHRVGRTARAGRGGFALSVVTENDINLIHEIEAKIGKQMEEFDCNEKEALDDITKIFKARRIVTMKMNDDGFEENVKTRKKQKFEALADKGLLKYKKKKRKGKEK</sequence>
<keyword evidence="4 6" id="KW-0067">ATP-binding</keyword>
<dbReference type="InterPro" id="IPR027417">
    <property type="entry name" value="P-loop_NTPase"/>
</dbReference>
<dbReference type="Proteomes" id="UP000036987">
    <property type="component" value="Unassembled WGS sequence"/>
</dbReference>
<feature type="domain" description="DEAD-box RNA helicase Q" evidence="9">
    <location>
        <begin position="53"/>
        <end position="81"/>
    </location>
</feature>
<dbReference type="InterPro" id="IPR011545">
    <property type="entry name" value="DEAD/DEAH_box_helicase_dom"/>
</dbReference>
<keyword evidence="2 6" id="KW-0378">Hydrolase</keyword>
<dbReference type="PROSITE" id="PS00039">
    <property type="entry name" value="DEAD_ATP_HELICASE"/>
    <property type="match status" value="1"/>
</dbReference>
<evidence type="ECO:0000313" key="10">
    <source>
        <dbReference type="EMBL" id="KMZ68007.1"/>
    </source>
</evidence>
<dbReference type="Pfam" id="PF00270">
    <property type="entry name" value="DEAD"/>
    <property type="match status" value="1"/>
</dbReference>
<gene>
    <name evidence="10" type="ORF">ZOSMA_24G00270</name>
</gene>
<dbReference type="InterPro" id="IPR000629">
    <property type="entry name" value="RNA-helicase_DEAD-box_CS"/>
</dbReference>
<dbReference type="GO" id="GO:0006364">
    <property type="term" value="P:rRNA processing"/>
    <property type="evidence" value="ECO:0000318"/>
    <property type="project" value="GO_Central"/>
</dbReference>
<dbReference type="SMART" id="SM00490">
    <property type="entry name" value="HELICc"/>
    <property type="match status" value="1"/>
</dbReference>
<dbReference type="CDD" id="cd18787">
    <property type="entry name" value="SF2_C_DEAD"/>
    <property type="match status" value="1"/>
</dbReference>
<feature type="domain" description="Helicase ATP-binding" evidence="7">
    <location>
        <begin position="84"/>
        <end position="257"/>
    </location>
</feature>
<dbReference type="InterPro" id="IPR014014">
    <property type="entry name" value="RNA_helicase_DEAD_Q_motif"/>
</dbReference>
<protein>
    <submittedName>
        <fullName evidence="10">DEAD-box ATP-dependent RNA helicase 36</fullName>
    </submittedName>
</protein>
<dbReference type="InterPro" id="IPR014001">
    <property type="entry name" value="Helicase_ATP-bd"/>
</dbReference>
<evidence type="ECO:0000313" key="11">
    <source>
        <dbReference type="Proteomes" id="UP000036987"/>
    </source>
</evidence>
<comment type="caution">
    <text evidence="10">The sequence shown here is derived from an EMBL/GenBank/DDBJ whole genome shotgun (WGS) entry which is preliminary data.</text>
</comment>
<evidence type="ECO:0000256" key="5">
    <source>
        <dbReference type="PROSITE-ProRule" id="PRU00552"/>
    </source>
</evidence>
<evidence type="ECO:0000259" key="9">
    <source>
        <dbReference type="PROSITE" id="PS51195"/>
    </source>
</evidence>
<feature type="short sequence motif" description="Q motif" evidence="5">
    <location>
        <begin position="53"/>
        <end position="81"/>
    </location>
</feature>
<evidence type="ECO:0000256" key="6">
    <source>
        <dbReference type="RuleBase" id="RU000492"/>
    </source>
</evidence>
<organism evidence="10 11">
    <name type="scientific">Zostera marina</name>
    <name type="common">Eelgrass</name>
    <dbReference type="NCBI Taxonomy" id="29655"/>
    <lineage>
        <taxon>Eukaryota</taxon>
        <taxon>Viridiplantae</taxon>
        <taxon>Streptophyta</taxon>
        <taxon>Embryophyta</taxon>
        <taxon>Tracheophyta</taxon>
        <taxon>Spermatophyta</taxon>
        <taxon>Magnoliopsida</taxon>
        <taxon>Liliopsida</taxon>
        <taxon>Zosteraceae</taxon>
        <taxon>Zostera</taxon>
    </lineage>
</organism>
<dbReference type="PROSITE" id="PS51192">
    <property type="entry name" value="HELICASE_ATP_BIND_1"/>
    <property type="match status" value="1"/>
</dbReference>
<dbReference type="SUPFAM" id="SSF52540">
    <property type="entry name" value="P-loop containing nucleoside triphosphate hydrolases"/>
    <property type="match status" value="1"/>
</dbReference>
<accession>A0A0K9PID9</accession>
<name>A0A0K9PID9_ZOSMR</name>
<dbReference type="GO" id="GO:0003724">
    <property type="term" value="F:RNA helicase activity"/>
    <property type="evidence" value="ECO:0007669"/>
    <property type="project" value="InterPro"/>
</dbReference>
<keyword evidence="11" id="KW-1185">Reference proteome</keyword>
<keyword evidence="1 6" id="KW-0547">Nucleotide-binding</keyword>
<dbReference type="InterPro" id="IPR050079">
    <property type="entry name" value="DEAD_box_RNA_helicase"/>
</dbReference>
<evidence type="ECO:0000259" key="7">
    <source>
        <dbReference type="PROSITE" id="PS51192"/>
    </source>
</evidence>
<reference evidence="11" key="1">
    <citation type="journal article" date="2016" name="Nature">
        <title>The genome of the seagrass Zostera marina reveals angiosperm adaptation to the sea.</title>
        <authorList>
            <person name="Olsen J.L."/>
            <person name="Rouze P."/>
            <person name="Verhelst B."/>
            <person name="Lin Y.-C."/>
            <person name="Bayer T."/>
            <person name="Collen J."/>
            <person name="Dattolo E."/>
            <person name="De Paoli E."/>
            <person name="Dittami S."/>
            <person name="Maumus F."/>
            <person name="Michel G."/>
            <person name="Kersting A."/>
            <person name="Lauritano C."/>
            <person name="Lohaus R."/>
            <person name="Toepel M."/>
            <person name="Tonon T."/>
            <person name="Vanneste K."/>
            <person name="Amirebrahimi M."/>
            <person name="Brakel J."/>
            <person name="Bostroem C."/>
            <person name="Chovatia M."/>
            <person name="Grimwood J."/>
            <person name="Jenkins J.W."/>
            <person name="Jueterbock A."/>
            <person name="Mraz A."/>
            <person name="Stam W.T."/>
            <person name="Tice H."/>
            <person name="Bornberg-Bauer E."/>
            <person name="Green P.J."/>
            <person name="Pearson G.A."/>
            <person name="Procaccini G."/>
            <person name="Duarte C.M."/>
            <person name="Schmutz J."/>
            <person name="Reusch T.B.H."/>
            <person name="Van de Peer Y."/>
        </authorList>
    </citation>
    <scope>NUCLEOTIDE SEQUENCE [LARGE SCALE GENOMIC DNA]</scope>
    <source>
        <strain evidence="11">cv. Finnish</strain>
    </source>
</reference>
<evidence type="ECO:0000256" key="4">
    <source>
        <dbReference type="ARBA" id="ARBA00022840"/>
    </source>
</evidence>
<feature type="domain" description="Helicase C-terminal" evidence="8">
    <location>
        <begin position="284"/>
        <end position="431"/>
    </location>
</feature>
<dbReference type="Pfam" id="PF00271">
    <property type="entry name" value="Helicase_C"/>
    <property type="match status" value="1"/>
</dbReference>
<dbReference type="GO" id="GO:0005634">
    <property type="term" value="C:nucleus"/>
    <property type="evidence" value="ECO:0000318"/>
    <property type="project" value="GO_Central"/>
</dbReference>
<dbReference type="GO" id="GO:0016787">
    <property type="term" value="F:hydrolase activity"/>
    <property type="evidence" value="ECO:0007669"/>
    <property type="project" value="UniProtKB-KW"/>
</dbReference>
<keyword evidence="3 6" id="KW-0347">Helicase</keyword>
<dbReference type="SMART" id="SM00487">
    <property type="entry name" value="DEXDc"/>
    <property type="match status" value="1"/>
</dbReference>
<dbReference type="PANTHER" id="PTHR47959:SF24">
    <property type="entry name" value="ATP-DEPENDENT RNA HELICASE"/>
    <property type="match status" value="1"/>
</dbReference>
<comment type="similarity">
    <text evidence="6">Belongs to the DEAD box helicase family.</text>
</comment>
<dbReference type="OMA" id="IMIFTDT"/>